<protein>
    <submittedName>
        <fullName evidence="1">Uncharacterized protein</fullName>
    </submittedName>
</protein>
<reference evidence="1 2" key="1">
    <citation type="submission" date="2014-04" db="EMBL/GenBank/DDBJ databases">
        <authorList>
            <consortium name="DOE Joint Genome Institute"/>
            <person name="Kuo A."/>
            <person name="Kohler A."/>
            <person name="Nagy L.G."/>
            <person name="Floudas D."/>
            <person name="Copeland A."/>
            <person name="Barry K.W."/>
            <person name="Cichocki N."/>
            <person name="Veneault-Fourrey C."/>
            <person name="LaButti K."/>
            <person name="Lindquist E.A."/>
            <person name="Lipzen A."/>
            <person name="Lundell T."/>
            <person name="Morin E."/>
            <person name="Murat C."/>
            <person name="Sun H."/>
            <person name="Tunlid A."/>
            <person name="Henrissat B."/>
            <person name="Grigoriev I.V."/>
            <person name="Hibbett D.S."/>
            <person name="Martin F."/>
            <person name="Nordberg H.P."/>
            <person name="Cantor M.N."/>
            <person name="Hua S.X."/>
        </authorList>
    </citation>
    <scope>NUCLEOTIDE SEQUENCE [LARGE SCALE GENOMIC DNA]</scope>
    <source>
        <strain evidence="1 2">Foug A</strain>
    </source>
</reference>
<accession>A0A0C3D6Y9</accession>
<organism evidence="1 2">
    <name type="scientific">Scleroderma citrinum Foug A</name>
    <dbReference type="NCBI Taxonomy" id="1036808"/>
    <lineage>
        <taxon>Eukaryota</taxon>
        <taxon>Fungi</taxon>
        <taxon>Dikarya</taxon>
        <taxon>Basidiomycota</taxon>
        <taxon>Agaricomycotina</taxon>
        <taxon>Agaricomycetes</taxon>
        <taxon>Agaricomycetidae</taxon>
        <taxon>Boletales</taxon>
        <taxon>Sclerodermatineae</taxon>
        <taxon>Sclerodermataceae</taxon>
        <taxon>Scleroderma</taxon>
    </lineage>
</organism>
<gene>
    <name evidence="1" type="ORF">SCLCIDRAFT_33124</name>
</gene>
<dbReference type="OrthoDB" id="2689747at2759"/>
<dbReference type="InParanoid" id="A0A0C3D6Y9"/>
<proteinExistence type="predicted"/>
<keyword evidence="2" id="KW-1185">Reference proteome</keyword>
<name>A0A0C3D6Y9_9AGAM</name>
<dbReference type="AlphaFoldDB" id="A0A0C3D6Y9"/>
<evidence type="ECO:0000313" key="2">
    <source>
        <dbReference type="Proteomes" id="UP000053989"/>
    </source>
</evidence>
<sequence length="226" mass="25125">MSDIDIWLSHPIPSKLLAMDIQSNLPSNYKLSEKIAEYMRRCFCFLAFPGPESPQPVPLLDIPVDQTIAIHQMVTKLAEAYRNQIPSGIEFWRLAEDLGHKESGAAVTQEAAFLVKHPSRITPHAGFPPLLDRLTIILGEGNTIVMWYLPGAMTNNAQKQMWDSLESLSDVLDKSIVGRNWQTKPDYFKPESLAGCLEFAPAIHQLGHSAWTDTPSVSAALKMKSG</sequence>
<reference evidence="2" key="2">
    <citation type="submission" date="2015-01" db="EMBL/GenBank/DDBJ databases">
        <title>Evolutionary Origins and Diversification of the Mycorrhizal Mutualists.</title>
        <authorList>
            <consortium name="DOE Joint Genome Institute"/>
            <consortium name="Mycorrhizal Genomics Consortium"/>
            <person name="Kohler A."/>
            <person name="Kuo A."/>
            <person name="Nagy L.G."/>
            <person name="Floudas D."/>
            <person name="Copeland A."/>
            <person name="Barry K.W."/>
            <person name="Cichocki N."/>
            <person name="Veneault-Fourrey C."/>
            <person name="LaButti K."/>
            <person name="Lindquist E.A."/>
            <person name="Lipzen A."/>
            <person name="Lundell T."/>
            <person name="Morin E."/>
            <person name="Murat C."/>
            <person name="Riley R."/>
            <person name="Ohm R."/>
            <person name="Sun H."/>
            <person name="Tunlid A."/>
            <person name="Henrissat B."/>
            <person name="Grigoriev I.V."/>
            <person name="Hibbett D.S."/>
            <person name="Martin F."/>
        </authorList>
    </citation>
    <scope>NUCLEOTIDE SEQUENCE [LARGE SCALE GENOMIC DNA]</scope>
    <source>
        <strain evidence="2">Foug A</strain>
    </source>
</reference>
<dbReference type="STRING" id="1036808.A0A0C3D6Y9"/>
<dbReference type="HOGENOM" id="CLU_1225415_0_0_1"/>
<evidence type="ECO:0000313" key="1">
    <source>
        <dbReference type="EMBL" id="KIM51861.1"/>
    </source>
</evidence>
<dbReference type="EMBL" id="KN822236">
    <property type="protein sequence ID" value="KIM51861.1"/>
    <property type="molecule type" value="Genomic_DNA"/>
</dbReference>
<dbReference type="Proteomes" id="UP000053989">
    <property type="component" value="Unassembled WGS sequence"/>
</dbReference>